<dbReference type="Proteomes" id="UP001207918">
    <property type="component" value="Unassembled WGS sequence"/>
</dbReference>
<keyword evidence="2" id="KW-1185">Reference proteome</keyword>
<protein>
    <recommendedName>
        <fullName evidence="3">Outer membrane insertion C-terminal signal</fullName>
    </recommendedName>
</protein>
<organism evidence="1 2">
    <name type="scientific">Fodinibius salsisoli</name>
    <dbReference type="NCBI Taxonomy" id="2820877"/>
    <lineage>
        <taxon>Bacteria</taxon>
        <taxon>Pseudomonadati</taxon>
        <taxon>Balneolota</taxon>
        <taxon>Balneolia</taxon>
        <taxon>Balneolales</taxon>
        <taxon>Balneolaceae</taxon>
        <taxon>Fodinibius</taxon>
    </lineage>
</organism>
<dbReference type="RefSeq" id="WP_265765026.1">
    <property type="nucleotide sequence ID" value="NZ_JAGGJA010000003.1"/>
</dbReference>
<reference evidence="1 2" key="1">
    <citation type="submission" date="2021-03" db="EMBL/GenBank/DDBJ databases">
        <title>Aliifodinibius sp. nov., a new bacterium isolated from saline soil.</title>
        <authorList>
            <person name="Galisteo C."/>
            <person name="De La Haba R."/>
            <person name="Sanchez-Porro C."/>
            <person name="Ventosa A."/>
        </authorList>
    </citation>
    <scope>NUCLEOTIDE SEQUENCE [LARGE SCALE GENOMIC DNA]</scope>
    <source>
        <strain evidence="1 2">1BSP15-2V2</strain>
    </source>
</reference>
<evidence type="ECO:0008006" key="3">
    <source>
        <dbReference type="Google" id="ProtNLM"/>
    </source>
</evidence>
<comment type="caution">
    <text evidence="1">The sequence shown here is derived from an EMBL/GenBank/DDBJ whole genome shotgun (WGS) entry which is preliminary data.</text>
</comment>
<evidence type="ECO:0000313" key="1">
    <source>
        <dbReference type="EMBL" id="MCW9706321.1"/>
    </source>
</evidence>
<gene>
    <name evidence="1" type="ORF">J6I44_05625</name>
</gene>
<sequence length="131" mass="14508">MDNQKKNGIGLGVILGEPTGASVKYWLSNNSAFDIGAAWSLADRNEALHMHTDFLWHSWFRNEQNLAFYYGAGARVIFADDAEAGIRVPVGLTYVFESIPFDLFLEAVPILDFAPETKLAGNGGVGLRYYF</sequence>
<proteinExistence type="predicted"/>
<accession>A0ABT3PK54</accession>
<evidence type="ECO:0000313" key="2">
    <source>
        <dbReference type="Proteomes" id="UP001207918"/>
    </source>
</evidence>
<name>A0ABT3PK54_9BACT</name>
<dbReference type="EMBL" id="JAGGJA010000003">
    <property type="protein sequence ID" value="MCW9706321.1"/>
    <property type="molecule type" value="Genomic_DNA"/>
</dbReference>